<gene>
    <name evidence="2" type="ORF">NCTC1934_04724</name>
</gene>
<organism evidence="2 3">
    <name type="scientific">Nocardia otitidiscaviarum</name>
    <dbReference type="NCBI Taxonomy" id="1823"/>
    <lineage>
        <taxon>Bacteria</taxon>
        <taxon>Bacillati</taxon>
        <taxon>Actinomycetota</taxon>
        <taxon>Actinomycetes</taxon>
        <taxon>Mycobacteriales</taxon>
        <taxon>Nocardiaceae</taxon>
        <taxon>Nocardia</taxon>
    </lineage>
</organism>
<reference evidence="2 3" key="1">
    <citation type="submission" date="2018-06" db="EMBL/GenBank/DDBJ databases">
        <authorList>
            <consortium name="Pathogen Informatics"/>
            <person name="Doyle S."/>
        </authorList>
    </citation>
    <scope>NUCLEOTIDE SEQUENCE [LARGE SCALE GENOMIC DNA]</scope>
    <source>
        <strain evidence="2 3">NCTC1934</strain>
    </source>
</reference>
<protein>
    <recommendedName>
        <fullName evidence="1">Methyltransferase type 12 domain-containing protein</fullName>
    </recommendedName>
</protein>
<dbReference type="InterPro" id="IPR013217">
    <property type="entry name" value="Methyltransf_12"/>
</dbReference>
<dbReference type="EMBL" id="UGRY01000002">
    <property type="protein sequence ID" value="SUA81330.1"/>
    <property type="molecule type" value="Genomic_DNA"/>
</dbReference>
<accession>A0A378YXT7</accession>
<name>A0A378YXT7_9NOCA</name>
<dbReference type="Proteomes" id="UP000255467">
    <property type="component" value="Unassembled WGS sequence"/>
</dbReference>
<dbReference type="Gene3D" id="3.40.50.150">
    <property type="entry name" value="Vaccinia Virus protein VP39"/>
    <property type="match status" value="1"/>
</dbReference>
<evidence type="ECO:0000313" key="3">
    <source>
        <dbReference type="Proteomes" id="UP000255467"/>
    </source>
</evidence>
<proteinExistence type="predicted"/>
<dbReference type="SUPFAM" id="SSF53335">
    <property type="entry name" value="S-adenosyl-L-methionine-dependent methyltransferases"/>
    <property type="match status" value="1"/>
</dbReference>
<dbReference type="RefSeq" id="WP_039814765.1">
    <property type="nucleotide sequence ID" value="NZ_UGRY01000002.1"/>
</dbReference>
<sequence length="222" mass="24502">MNTAATTDDGQTFYRTNRLNGYDLVTVNAANRLLWRCPPERFVELYNRNVSGRHLDIGPGSGYYLDHCEFPVARPVLTLLDLNPDPLTFVAGRIARYAPDTVRADLLDELPPIPNAPFDSIGINYVLHCLPEPPAGKQEVFARLTPLLTDGGVVFGSTVVTGGAPTTPLSNVFNALYQRMGAFHNQNDTVEFLHDALDQHFASHILEIRGSVALFTARGPRR</sequence>
<dbReference type="InterPro" id="IPR016584">
    <property type="entry name" value="MeTrfase_VrtF"/>
</dbReference>
<feature type="domain" description="Methyltransferase type 12" evidence="1">
    <location>
        <begin position="55"/>
        <end position="154"/>
    </location>
</feature>
<dbReference type="InterPro" id="IPR029063">
    <property type="entry name" value="SAM-dependent_MTases_sf"/>
</dbReference>
<dbReference type="Pfam" id="PF08242">
    <property type="entry name" value="Methyltransf_12"/>
    <property type="match status" value="1"/>
</dbReference>
<keyword evidence="3" id="KW-1185">Reference proteome</keyword>
<dbReference type="GO" id="GO:0008168">
    <property type="term" value="F:methyltransferase activity"/>
    <property type="evidence" value="ECO:0007669"/>
    <property type="project" value="InterPro"/>
</dbReference>
<evidence type="ECO:0000259" key="1">
    <source>
        <dbReference type="Pfam" id="PF08242"/>
    </source>
</evidence>
<dbReference type="OrthoDB" id="507855at2"/>
<dbReference type="AlphaFoldDB" id="A0A378YXT7"/>
<dbReference type="PIRSF" id="PIRSF011491">
    <property type="entry name" value="Mtase_YbcY_prd"/>
    <property type="match status" value="1"/>
</dbReference>
<dbReference type="CDD" id="cd02440">
    <property type="entry name" value="AdoMet_MTases"/>
    <property type="match status" value="1"/>
</dbReference>
<evidence type="ECO:0000313" key="2">
    <source>
        <dbReference type="EMBL" id="SUA81330.1"/>
    </source>
</evidence>